<dbReference type="KEGG" id="cfus:CYFUS_005323"/>
<organism evidence="2 3">
    <name type="scientific">Cystobacter fuscus</name>
    <dbReference type="NCBI Taxonomy" id="43"/>
    <lineage>
        <taxon>Bacteria</taxon>
        <taxon>Pseudomonadati</taxon>
        <taxon>Myxococcota</taxon>
        <taxon>Myxococcia</taxon>
        <taxon>Myxococcales</taxon>
        <taxon>Cystobacterineae</taxon>
        <taxon>Archangiaceae</taxon>
        <taxon>Cystobacter</taxon>
    </lineage>
</organism>
<evidence type="ECO:0000313" key="2">
    <source>
        <dbReference type="EMBL" id="ATB39875.1"/>
    </source>
</evidence>
<protein>
    <submittedName>
        <fullName evidence="2">Protease</fullName>
    </submittedName>
</protein>
<dbReference type="EMBL" id="CP022098">
    <property type="protein sequence ID" value="ATB39875.1"/>
    <property type="molecule type" value="Genomic_DNA"/>
</dbReference>
<feature type="region of interest" description="Disordered" evidence="1">
    <location>
        <begin position="21"/>
        <end position="62"/>
    </location>
</feature>
<keyword evidence="2" id="KW-0645">Protease</keyword>
<evidence type="ECO:0000313" key="3">
    <source>
        <dbReference type="Proteomes" id="UP000217257"/>
    </source>
</evidence>
<dbReference type="PROSITE" id="PS51257">
    <property type="entry name" value="PROKAR_LIPOPROTEIN"/>
    <property type="match status" value="1"/>
</dbReference>
<name>A0A250J7G3_9BACT</name>
<feature type="compositionally biased region" description="Basic and acidic residues" evidence="1">
    <location>
        <begin position="22"/>
        <end position="31"/>
    </location>
</feature>
<keyword evidence="2" id="KW-0378">Hydrolase</keyword>
<accession>A0A250J7G3</accession>
<proteinExistence type="predicted"/>
<dbReference type="GO" id="GO:0008233">
    <property type="term" value="F:peptidase activity"/>
    <property type="evidence" value="ECO:0007669"/>
    <property type="project" value="UniProtKB-KW"/>
</dbReference>
<dbReference type="RefSeq" id="WP_095987846.1">
    <property type="nucleotide sequence ID" value="NZ_CP022098.1"/>
</dbReference>
<dbReference type="AlphaFoldDB" id="A0A250J7G3"/>
<evidence type="ECO:0000256" key="1">
    <source>
        <dbReference type="SAM" id="MobiDB-lite"/>
    </source>
</evidence>
<dbReference type="GO" id="GO:0006508">
    <property type="term" value="P:proteolysis"/>
    <property type="evidence" value="ECO:0007669"/>
    <property type="project" value="UniProtKB-KW"/>
</dbReference>
<reference evidence="2 3" key="1">
    <citation type="submission" date="2017-06" db="EMBL/GenBank/DDBJ databases">
        <title>Sequencing and comparative analysis of myxobacterial genomes.</title>
        <authorList>
            <person name="Rupp O."/>
            <person name="Goesmann A."/>
            <person name="Sogaard-Andersen L."/>
        </authorList>
    </citation>
    <scope>NUCLEOTIDE SEQUENCE [LARGE SCALE GENOMIC DNA]</scope>
    <source>
        <strain evidence="2 3">DSM 52655</strain>
    </source>
</reference>
<feature type="compositionally biased region" description="Low complexity" evidence="1">
    <location>
        <begin position="38"/>
        <end position="53"/>
    </location>
</feature>
<sequence>MTRGHVGWVALCCLALSGGGCTRRESAEGKPPEPAAPAQPSAPAEPSAQKPPETQAPEQKETPAMATTLECKLSVPASAPVGQPVELLFQLTNRTAAPLYVLSWRSPLERLGGRDFDITRDGAEVAYQGPMKKRAAPSPDQYLAVAPGATVEGRLDLAQAYDLSQPGRYRIVFPGPLMDVTDKLPDTARSFEVMTARPVTCAPVETTITRP</sequence>
<gene>
    <name evidence="2" type="ORF">CYFUS_005323</name>
</gene>
<dbReference type="Proteomes" id="UP000217257">
    <property type="component" value="Chromosome"/>
</dbReference>
<dbReference type="Gene3D" id="2.60.40.2970">
    <property type="match status" value="1"/>
</dbReference>